<evidence type="ECO:0000256" key="1">
    <source>
        <dbReference type="SAM" id="SignalP"/>
    </source>
</evidence>
<proteinExistence type="predicted"/>
<feature type="signal peptide" evidence="1">
    <location>
        <begin position="1"/>
        <end position="18"/>
    </location>
</feature>
<keyword evidence="3" id="KW-1185">Reference proteome</keyword>
<dbReference type="Gene3D" id="2.60.40.770">
    <property type="match status" value="1"/>
</dbReference>
<dbReference type="EMBL" id="LNIX01000029">
    <property type="protein sequence ID" value="OXA41385.1"/>
    <property type="molecule type" value="Genomic_DNA"/>
</dbReference>
<dbReference type="SUPFAM" id="SSF81296">
    <property type="entry name" value="E set domains"/>
    <property type="match status" value="1"/>
</dbReference>
<dbReference type="Proteomes" id="UP000198287">
    <property type="component" value="Unassembled WGS sequence"/>
</dbReference>
<dbReference type="InterPro" id="IPR014756">
    <property type="entry name" value="Ig_E-set"/>
</dbReference>
<keyword evidence="1" id="KW-0732">Signal</keyword>
<feature type="chain" id="PRO_5013211631" evidence="1">
    <location>
        <begin position="19"/>
        <end position="164"/>
    </location>
</feature>
<protein>
    <submittedName>
        <fullName evidence="2">Epididymal secretory protein E1</fullName>
    </submittedName>
</protein>
<comment type="caution">
    <text evidence="2">The sequence shown here is derived from an EMBL/GenBank/DDBJ whole genome shotgun (WGS) entry which is preliminary data.</text>
</comment>
<evidence type="ECO:0000313" key="3">
    <source>
        <dbReference type="Proteomes" id="UP000198287"/>
    </source>
</evidence>
<evidence type="ECO:0000313" key="2">
    <source>
        <dbReference type="EMBL" id="OXA41385.1"/>
    </source>
</evidence>
<accession>A0A226D760</accession>
<dbReference type="AlphaFoldDB" id="A0A226D760"/>
<organism evidence="2 3">
    <name type="scientific">Folsomia candida</name>
    <name type="common">Springtail</name>
    <dbReference type="NCBI Taxonomy" id="158441"/>
    <lineage>
        <taxon>Eukaryota</taxon>
        <taxon>Metazoa</taxon>
        <taxon>Ecdysozoa</taxon>
        <taxon>Arthropoda</taxon>
        <taxon>Hexapoda</taxon>
        <taxon>Collembola</taxon>
        <taxon>Entomobryomorpha</taxon>
        <taxon>Isotomoidea</taxon>
        <taxon>Isotomidae</taxon>
        <taxon>Proisotominae</taxon>
        <taxon>Folsomia</taxon>
    </lineage>
</organism>
<gene>
    <name evidence="2" type="ORF">Fcan01_23658</name>
</gene>
<dbReference type="OrthoDB" id="6489092at2759"/>
<sequence length="164" mass="17872">MFFQKLFILAMAIGSLSAASIQSNPSVSLSKNGKESSGVLQLDGVGNCGNGLLIDVRMTGCTQAPCQLNRGQTYNIQVDFLHTGTRDFGNLNFKSLALKDNQIQTITNDVTLHGVRLIPGQIYTFDYDLIVPSTPFGGVESEIRFKVYQNLWKPLCVVIPATLA</sequence>
<reference evidence="2 3" key="1">
    <citation type="submission" date="2015-12" db="EMBL/GenBank/DDBJ databases">
        <title>The genome of Folsomia candida.</title>
        <authorList>
            <person name="Faddeeva A."/>
            <person name="Derks M.F."/>
            <person name="Anvar Y."/>
            <person name="Smit S."/>
            <person name="Van Straalen N."/>
            <person name="Roelofs D."/>
        </authorList>
    </citation>
    <scope>NUCLEOTIDE SEQUENCE [LARGE SCALE GENOMIC DNA]</scope>
    <source>
        <strain evidence="2 3">VU population</strain>
        <tissue evidence="2">Whole body</tissue>
    </source>
</reference>
<name>A0A226D760_FOLCA</name>